<comment type="caution">
    <text evidence="1">The sequence shown here is derived from an EMBL/GenBank/DDBJ whole genome shotgun (WGS) entry which is preliminary data.</text>
</comment>
<gene>
    <name evidence="1" type="ORF">MRB53_027421</name>
</gene>
<protein>
    <submittedName>
        <fullName evidence="1">Uncharacterized protein</fullName>
    </submittedName>
</protein>
<proteinExistence type="predicted"/>
<keyword evidence="2" id="KW-1185">Reference proteome</keyword>
<evidence type="ECO:0000313" key="2">
    <source>
        <dbReference type="Proteomes" id="UP001234297"/>
    </source>
</evidence>
<dbReference type="Proteomes" id="UP001234297">
    <property type="component" value="Chromosome 8"/>
</dbReference>
<accession>A0ACC2LLD0</accession>
<sequence length="233" mass="26771">MLHLQNSPATTKSIPGKVTNLSPSQEQEELILRLKQQLQDKRAPSPPPVLSRASGPPPKHGQAPTHERDLRHVLNNKKRDRVHGEKDSSSSHVHEGPKKQRQIPEDEKELKQIKQTISQNMETAGASPFFRDIRKYSLPEKLNVPKFTLYDRTSDPAAHLRYFVQRMSVWGDDDFLNCRVFSSSLEDLSLRWFCSLPEGSISSWRQLRTSFLDKFQAHRVIPKTDADLMALRM</sequence>
<organism evidence="1 2">
    <name type="scientific">Persea americana</name>
    <name type="common">Avocado</name>
    <dbReference type="NCBI Taxonomy" id="3435"/>
    <lineage>
        <taxon>Eukaryota</taxon>
        <taxon>Viridiplantae</taxon>
        <taxon>Streptophyta</taxon>
        <taxon>Embryophyta</taxon>
        <taxon>Tracheophyta</taxon>
        <taxon>Spermatophyta</taxon>
        <taxon>Magnoliopsida</taxon>
        <taxon>Magnoliidae</taxon>
        <taxon>Laurales</taxon>
        <taxon>Lauraceae</taxon>
        <taxon>Persea</taxon>
    </lineage>
</organism>
<reference evidence="1 2" key="1">
    <citation type="journal article" date="2022" name="Hortic Res">
        <title>A haplotype resolved chromosomal level avocado genome allows analysis of novel avocado genes.</title>
        <authorList>
            <person name="Nath O."/>
            <person name="Fletcher S.J."/>
            <person name="Hayward A."/>
            <person name="Shaw L.M."/>
            <person name="Masouleh A.K."/>
            <person name="Furtado A."/>
            <person name="Henry R.J."/>
            <person name="Mitter N."/>
        </authorList>
    </citation>
    <scope>NUCLEOTIDE SEQUENCE [LARGE SCALE GENOMIC DNA]</scope>
    <source>
        <strain evidence="2">cv. Hass</strain>
    </source>
</reference>
<name>A0ACC2LLD0_PERAE</name>
<evidence type="ECO:0000313" key="1">
    <source>
        <dbReference type="EMBL" id="KAJ8634085.1"/>
    </source>
</evidence>
<dbReference type="EMBL" id="CM056816">
    <property type="protein sequence ID" value="KAJ8634085.1"/>
    <property type="molecule type" value="Genomic_DNA"/>
</dbReference>